<name>R0KGR3_EXST2</name>
<dbReference type="eggNOG" id="ENOG502SKH7">
    <property type="taxonomic scope" value="Eukaryota"/>
</dbReference>
<evidence type="ECO:0000256" key="4">
    <source>
        <dbReference type="ARBA" id="ARBA00023136"/>
    </source>
</evidence>
<dbReference type="PANTHER" id="PTHR33048">
    <property type="entry name" value="PTH11-LIKE INTEGRAL MEMBRANE PROTEIN (AFU_ORTHOLOGUE AFUA_5G11245)"/>
    <property type="match status" value="1"/>
</dbReference>
<evidence type="ECO:0000256" key="7">
    <source>
        <dbReference type="SAM" id="Phobius"/>
    </source>
</evidence>
<dbReference type="HOGENOM" id="CLU_028200_3_3_1"/>
<feature type="region of interest" description="Disordered" evidence="6">
    <location>
        <begin position="296"/>
        <end position="353"/>
    </location>
</feature>
<organism evidence="9 10">
    <name type="scientific">Exserohilum turcicum (strain 28A)</name>
    <name type="common">Northern leaf blight fungus</name>
    <name type="synonym">Setosphaeria turcica</name>
    <dbReference type="NCBI Taxonomy" id="671987"/>
    <lineage>
        <taxon>Eukaryota</taxon>
        <taxon>Fungi</taxon>
        <taxon>Dikarya</taxon>
        <taxon>Ascomycota</taxon>
        <taxon>Pezizomycotina</taxon>
        <taxon>Dothideomycetes</taxon>
        <taxon>Pleosporomycetidae</taxon>
        <taxon>Pleosporales</taxon>
        <taxon>Pleosporineae</taxon>
        <taxon>Pleosporaceae</taxon>
        <taxon>Exserohilum</taxon>
    </lineage>
</organism>
<feature type="transmembrane region" description="Helical" evidence="7">
    <location>
        <begin position="193"/>
        <end position="212"/>
    </location>
</feature>
<reference evidence="9 10" key="1">
    <citation type="journal article" date="2012" name="PLoS Pathog.">
        <title>Diverse lifestyles and strategies of plant pathogenesis encoded in the genomes of eighteen Dothideomycetes fungi.</title>
        <authorList>
            <person name="Ohm R.A."/>
            <person name="Feau N."/>
            <person name="Henrissat B."/>
            <person name="Schoch C.L."/>
            <person name="Horwitz B.A."/>
            <person name="Barry K.W."/>
            <person name="Condon B.J."/>
            <person name="Copeland A.C."/>
            <person name="Dhillon B."/>
            <person name="Glaser F."/>
            <person name="Hesse C.N."/>
            <person name="Kosti I."/>
            <person name="LaButti K."/>
            <person name="Lindquist E.A."/>
            <person name="Lucas S."/>
            <person name="Salamov A.A."/>
            <person name="Bradshaw R.E."/>
            <person name="Ciuffetti L."/>
            <person name="Hamelin R.C."/>
            <person name="Kema G.H.J."/>
            <person name="Lawrence C."/>
            <person name="Scott J.A."/>
            <person name="Spatafora J.W."/>
            <person name="Turgeon B.G."/>
            <person name="de Wit P.J.G.M."/>
            <person name="Zhong S."/>
            <person name="Goodwin S.B."/>
            <person name="Grigoriev I.V."/>
        </authorList>
    </citation>
    <scope>NUCLEOTIDE SEQUENCE [LARGE SCALE GENOMIC DNA]</scope>
    <source>
        <strain evidence="10">28A</strain>
    </source>
</reference>
<feature type="compositionally biased region" description="Basic and acidic residues" evidence="6">
    <location>
        <begin position="312"/>
        <end position="353"/>
    </location>
</feature>
<dbReference type="RefSeq" id="XP_008025073.1">
    <property type="nucleotide sequence ID" value="XM_008026882.1"/>
</dbReference>
<evidence type="ECO:0000256" key="6">
    <source>
        <dbReference type="SAM" id="MobiDB-lite"/>
    </source>
</evidence>
<keyword evidence="10" id="KW-1185">Reference proteome</keyword>
<gene>
    <name evidence="9" type="ORF">SETTUDRAFT_31505</name>
</gene>
<dbReference type="InterPro" id="IPR052337">
    <property type="entry name" value="SAT4-like"/>
</dbReference>
<dbReference type="AlphaFoldDB" id="R0KGR3"/>
<evidence type="ECO:0000313" key="9">
    <source>
        <dbReference type="EMBL" id="EOA87222.1"/>
    </source>
</evidence>
<evidence type="ECO:0000256" key="3">
    <source>
        <dbReference type="ARBA" id="ARBA00022989"/>
    </source>
</evidence>
<dbReference type="Pfam" id="PF20684">
    <property type="entry name" value="Fung_rhodopsin"/>
    <property type="match status" value="1"/>
</dbReference>
<feature type="transmembrane region" description="Helical" evidence="7">
    <location>
        <begin position="108"/>
        <end position="133"/>
    </location>
</feature>
<proteinExistence type="inferred from homology"/>
<dbReference type="PANTHER" id="PTHR33048:SF163">
    <property type="entry name" value="INTEGRAL MEMBRANE PROTEIN (AFU_ORTHOLOGUE AFUA_8G05510)"/>
    <property type="match status" value="1"/>
</dbReference>
<evidence type="ECO:0000259" key="8">
    <source>
        <dbReference type="Pfam" id="PF20684"/>
    </source>
</evidence>
<keyword evidence="2 7" id="KW-0812">Transmembrane</keyword>
<sequence length="353" mass="39796">MTDSEQQEWSDRGPAILASTYIFCTLGVFILCWRIAYAIRCKRKLLVSDFLLITASGRHIADPSISKPEDILGYSYHLWIAQILNLIGVAVLKFAICAYLFALRFSKVYLSFVSASVVMTMTFNLLFPLISVFCCTPLEANWNRGFEGNCFFRWEGPGLSYMQAVSNIITDIVYVASPILYLSTIQLSQQTRWDLRVVFCLGLVVTFCSVMKTTTLPTLLNTKDPTWESTDLVIWSSLELSVGILIAALPPLRKQFDALFRKMLPSTLGSRRKTGSSGENALPLYDVATEHTIGSKPIRIRSKSEEDDDTDSERRILSPRTSKGEITKTVTHEVRSEDRNSVQVPERTHNMYG</sequence>
<dbReference type="STRING" id="671987.R0KGR3"/>
<comment type="subcellular location">
    <subcellularLocation>
        <location evidence="1">Membrane</location>
        <topology evidence="1">Multi-pass membrane protein</topology>
    </subcellularLocation>
</comment>
<feature type="transmembrane region" description="Helical" evidence="7">
    <location>
        <begin position="15"/>
        <end position="33"/>
    </location>
</feature>
<protein>
    <recommendedName>
        <fullName evidence="8">Rhodopsin domain-containing protein</fullName>
    </recommendedName>
</protein>
<evidence type="ECO:0000256" key="5">
    <source>
        <dbReference type="ARBA" id="ARBA00038359"/>
    </source>
</evidence>
<comment type="similarity">
    <text evidence="5">Belongs to the SAT4 family.</text>
</comment>
<evidence type="ECO:0000313" key="10">
    <source>
        <dbReference type="Proteomes" id="UP000016935"/>
    </source>
</evidence>
<dbReference type="InterPro" id="IPR049326">
    <property type="entry name" value="Rhodopsin_dom_fungi"/>
</dbReference>
<feature type="transmembrane region" description="Helical" evidence="7">
    <location>
        <begin position="232"/>
        <end position="252"/>
    </location>
</feature>
<evidence type="ECO:0000256" key="2">
    <source>
        <dbReference type="ARBA" id="ARBA00022692"/>
    </source>
</evidence>
<dbReference type="Proteomes" id="UP000016935">
    <property type="component" value="Unassembled WGS sequence"/>
</dbReference>
<dbReference type="GeneID" id="19403556"/>
<feature type="transmembrane region" description="Helical" evidence="7">
    <location>
        <begin position="45"/>
        <end position="61"/>
    </location>
</feature>
<accession>R0KGR3</accession>
<feature type="transmembrane region" description="Helical" evidence="7">
    <location>
        <begin position="76"/>
        <end position="101"/>
    </location>
</feature>
<reference evidence="9 10" key="2">
    <citation type="journal article" date="2013" name="PLoS Genet.">
        <title>Comparative genome structure, secondary metabolite, and effector coding capacity across Cochliobolus pathogens.</title>
        <authorList>
            <person name="Condon B.J."/>
            <person name="Leng Y."/>
            <person name="Wu D."/>
            <person name="Bushley K.E."/>
            <person name="Ohm R.A."/>
            <person name="Otillar R."/>
            <person name="Martin J."/>
            <person name="Schackwitz W."/>
            <person name="Grimwood J."/>
            <person name="MohdZainudin N."/>
            <person name="Xue C."/>
            <person name="Wang R."/>
            <person name="Manning V.A."/>
            <person name="Dhillon B."/>
            <person name="Tu Z.J."/>
            <person name="Steffenson B.J."/>
            <person name="Salamov A."/>
            <person name="Sun H."/>
            <person name="Lowry S."/>
            <person name="LaButti K."/>
            <person name="Han J."/>
            <person name="Copeland A."/>
            <person name="Lindquist E."/>
            <person name="Barry K."/>
            <person name="Schmutz J."/>
            <person name="Baker S.E."/>
            <person name="Ciuffetti L.M."/>
            <person name="Grigoriev I.V."/>
            <person name="Zhong S."/>
            <person name="Turgeon B.G."/>
        </authorList>
    </citation>
    <scope>NUCLEOTIDE SEQUENCE [LARGE SCALE GENOMIC DNA]</scope>
    <source>
        <strain evidence="10">28A</strain>
    </source>
</reference>
<dbReference type="EMBL" id="KB908592">
    <property type="protein sequence ID" value="EOA87222.1"/>
    <property type="molecule type" value="Genomic_DNA"/>
</dbReference>
<feature type="transmembrane region" description="Helical" evidence="7">
    <location>
        <begin position="161"/>
        <end position="181"/>
    </location>
</feature>
<dbReference type="GO" id="GO:0016020">
    <property type="term" value="C:membrane"/>
    <property type="evidence" value="ECO:0007669"/>
    <property type="project" value="UniProtKB-SubCell"/>
</dbReference>
<keyword evidence="3 7" id="KW-1133">Transmembrane helix</keyword>
<dbReference type="OrthoDB" id="4682787at2759"/>
<keyword evidence="4 7" id="KW-0472">Membrane</keyword>
<feature type="domain" description="Rhodopsin" evidence="8">
    <location>
        <begin position="36"/>
        <end position="256"/>
    </location>
</feature>
<evidence type="ECO:0000256" key="1">
    <source>
        <dbReference type="ARBA" id="ARBA00004141"/>
    </source>
</evidence>